<evidence type="ECO:0000259" key="7">
    <source>
        <dbReference type="Pfam" id="PF00892"/>
    </source>
</evidence>
<evidence type="ECO:0000313" key="8">
    <source>
        <dbReference type="EMBL" id="MBB5035091.1"/>
    </source>
</evidence>
<dbReference type="InterPro" id="IPR050638">
    <property type="entry name" value="AA-Vitamin_Transporters"/>
</dbReference>
<feature type="transmembrane region" description="Helical" evidence="6">
    <location>
        <begin position="154"/>
        <end position="175"/>
    </location>
</feature>
<feature type="transmembrane region" description="Helical" evidence="6">
    <location>
        <begin position="218"/>
        <end position="237"/>
    </location>
</feature>
<feature type="transmembrane region" description="Helical" evidence="6">
    <location>
        <begin position="101"/>
        <end position="124"/>
    </location>
</feature>
<dbReference type="SUPFAM" id="SSF103481">
    <property type="entry name" value="Multidrug resistance efflux transporter EmrE"/>
    <property type="match status" value="2"/>
</dbReference>
<feature type="transmembrane region" description="Helical" evidence="6">
    <location>
        <begin position="249"/>
        <end position="268"/>
    </location>
</feature>
<protein>
    <submittedName>
        <fullName evidence="8">Drug/metabolite transporter (DMT)-like permease</fullName>
    </submittedName>
</protein>
<dbReference type="PANTHER" id="PTHR32322:SF2">
    <property type="entry name" value="EAMA DOMAIN-CONTAINING PROTEIN"/>
    <property type="match status" value="1"/>
</dbReference>
<keyword evidence="5 6" id="KW-0472">Membrane</keyword>
<keyword evidence="4 6" id="KW-1133">Transmembrane helix</keyword>
<accession>A0A7W8DMQ5</accession>
<evidence type="ECO:0000256" key="5">
    <source>
        <dbReference type="ARBA" id="ARBA00023136"/>
    </source>
</evidence>
<dbReference type="AlphaFoldDB" id="A0A7W8DMQ5"/>
<feature type="transmembrane region" description="Helical" evidence="6">
    <location>
        <begin position="12"/>
        <end position="29"/>
    </location>
</feature>
<dbReference type="InterPro" id="IPR037185">
    <property type="entry name" value="EmrE-like"/>
</dbReference>
<comment type="similarity">
    <text evidence="2">Belongs to the EamA transporter family.</text>
</comment>
<feature type="transmembrane region" description="Helical" evidence="6">
    <location>
        <begin position="41"/>
        <end position="61"/>
    </location>
</feature>
<name>A0A7W8DMQ5_9BACT</name>
<evidence type="ECO:0000256" key="3">
    <source>
        <dbReference type="ARBA" id="ARBA00022692"/>
    </source>
</evidence>
<feature type="transmembrane region" description="Helical" evidence="6">
    <location>
        <begin position="73"/>
        <end position="95"/>
    </location>
</feature>
<dbReference type="InterPro" id="IPR000620">
    <property type="entry name" value="EamA_dom"/>
</dbReference>
<dbReference type="Pfam" id="PF00892">
    <property type="entry name" value="EamA"/>
    <property type="match status" value="2"/>
</dbReference>
<comment type="caution">
    <text evidence="8">The sequence shown here is derived from an EMBL/GenBank/DDBJ whole genome shotgun (WGS) entry which is preliminary data.</text>
</comment>
<keyword evidence="3 6" id="KW-0812">Transmembrane</keyword>
<proteinExistence type="inferred from homology"/>
<evidence type="ECO:0000256" key="4">
    <source>
        <dbReference type="ARBA" id="ARBA00022989"/>
    </source>
</evidence>
<keyword evidence="9" id="KW-1185">Reference proteome</keyword>
<feature type="domain" description="EamA" evidence="7">
    <location>
        <begin position="162"/>
        <end position="290"/>
    </location>
</feature>
<dbReference type="GO" id="GO:0016020">
    <property type="term" value="C:membrane"/>
    <property type="evidence" value="ECO:0007669"/>
    <property type="project" value="UniProtKB-SubCell"/>
</dbReference>
<organism evidence="8 9">
    <name type="scientific">Prosthecobacter vanneervenii</name>
    <dbReference type="NCBI Taxonomy" id="48466"/>
    <lineage>
        <taxon>Bacteria</taxon>
        <taxon>Pseudomonadati</taxon>
        <taxon>Verrucomicrobiota</taxon>
        <taxon>Verrucomicrobiia</taxon>
        <taxon>Verrucomicrobiales</taxon>
        <taxon>Verrucomicrobiaceae</taxon>
        <taxon>Prosthecobacter</taxon>
    </lineage>
</organism>
<reference evidence="8 9" key="1">
    <citation type="submission" date="2020-08" db="EMBL/GenBank/DDBJ databases">
        <title>Genomic Encyclopedia of Type Strains, Phase IV (KMG-IV): sequencing the most valuable type-strain genomes for metagenomic binning, comparative biology and taxonomic classification.</title>
        <authorList>
            <person name="Goeker M."/>
        </authorList>
    </citation>
    <scope>NUCLEOTIDE SEQUENCE [LARGE SCALE GENOMIC DNA]</scope>
    <source>
        <strain evidence="8 9">DSM 12252</strain>
    </source>
</reference>
<dbReference type="Proteomes" id="UP000590740">
    <property type="component" value="Unassembled WGS sequence"/>
</dbReference>
<gene>
    <name evidence="8" type="ORF">HNQ65_004699</name>
</gene>
<evidence type="ECO:0000256" key="6">
    <source>
        <dbReference type="SAM" id="Phobius"/>
    </source>
</evidence>
<evidence type="ECO:0000256" key="2">
    <source>
        <dbReference type="ARBA" id="ARBA00007362"/>
    </source>
</evidence>
<feature type="domain" description="EamA" evidence="7">
    <location>
        <begin position="19"/>
        <end position="146"/>
    </location>
</feature>
<dbReference type="EMBL" id="JACHIG010000013">
    <property type="protein sequence ID" value="MBB5035091.1"/>
    <property type="molecule type" value="Genomic_DNA"/>
</dbReference>
<dbReference type="RefSeq" id="WP_184343530.1">
    <property type="nucleotide sequence ID" value="NZ_JACHIG010000013.1"/>
</dbReference>
<feature type="transmembrane region" description="Helical" evidence="6">
    <location>
        <begin position="131"/>
        <end position="148"/>
    </location>
</feature>
<comment type="subcellular location">
    <subcellularLocation>
        <location evidence="1">Membrane</location>
        <topology evidence="1">Multi-pass membrane protein</topology>
    </subcellularLocation>
</comment>
<feature type="transmembrane region" description="Helical" evidence="6">
    <location>
        <begin position="274"/>
        <end position="290"/>
    </location>
</feature>
<sequence length="293" mass="31080">MSDKAAKKASAWTAVIPWLFVLLWSSGFIGSKLGVPYAEPFTFLTLRYCIVLMILVPIALITHAPWPKGNGQMAHVAFAGLMIHALYLSGCVWSLKLGLPAGILSLIVSLQPLFTAAFAGVVLGEKVVPRQWGGLALGFLGTILVVAHKTGSGLTFLMTVPAIAALVGITVGTMWQKRHCPAFDLRTSTVVQYAASLLITAVLAVSTETMQVQWSGQFVFALLWVALVLSIGAISLLNHLIKSGTAVNVASLFYTVPAVTALMAWGIFGETLTGLSLIGMAFAALGVWLARGR</sequence>
<evidence type="ECO:0000313" key="9">
    <source>
        <dbReference type="Proteomes" id="UP000590740"/>
    </source>
</evidence>
<dbReference type="PANTHER" id="PTHR32322">
    <property type="entry name" value="INNER MEMBRANE TRANSPORTER"/>
    <property type="match status" value="1"/>
</dbReference>
<evidence type="ECO:0000256" key="1">
    <source>
        <dbReference type="ARBA" id="ARBA00004141"/>
    </source>
</evidence>